<evidence type="ECO:0000256" key="1">
    <source>
        <dbReference type="HAMAP-Rule" id="MF_01240"/>
    </source>
</evidence>
<dbReference type="Gene3D" id="3.40.50.10490">
    <property type="entry name" value="Glucose-6-phosphate isomerase like protein, domain 1"/>
    <property type="match status" value="1"/>
</dbReference>
<keyword evidence="4" id="KW-1185">Reference proteome</keyword>
<dbReference type="NCBIfam" id="NF002805">
    <property type="entry name" value="PRK02947.1"/>
    <property type="match status" value="1"/>
</dbReference>
<comment type="similarity">
    <text evidence="1">Belongs to the UPF0309 family.</text>
</comment>
<dbReference type="InterPro" id="IPR022951">
    <property type="entry name" value="UPF0309"/>
</dbReference>
<dbReference type="RefSeq" id="WP_095300744.1">
    <property type="nucleotide sequence ID" value="NZ_CADEPK010000132.1"/>
</dbReference>
<dbReference type="Pfam" id="PF13580">
    <property type="entry name" value="SIS_2"/>
    <property type="match status" value="1"/>
</dbReference>
<reference evidence="3 4" key="1">
    <citation type="submission" date="2023-07" db="EMBL/GenBank/DDBJ databases">
        <title>Genomic Encyclopedia of Type Strains, Phase IV (KMG-IV): sequencing the most valuable type-strain genomes for metagenomic binning, comparative biology and taxonomic classification.</title>
        <authorList>
            <person name="Goeker M."/>
        </authorList>
    </citation>
    <scope>NUCLEOTIDE SEQUENCE [LARGE SCALE GENOMIC DNA]</scope>
    <source>
        <strain evidence="3 4">DSM 17723</strain>
    </source>
</reference>
<dbReference type="Proteomes" id="UP001232245">
    <property type="component" value="Unassembled WGS sequence"/>
</dbReference>
<dbReference type="PANTHER" id="PTHR30390:SF7">
    <property type="entry name" value="PHOSPHOHEPTOSE ISOMERASE"/>
    <property type="match status" value="1"/>
</dbReference>
<dbReference type="InterPro" id="IPR050099">
    <property type="entry name" value="SIS_GmhA/DiaA_subfam"/>
</dbReference>
<dbReference type="EMBL" id="JAUSTZ010000003">
    <property type="protein sequence ID" value="MDQ0225929.1"/>
    <property type="molecule type" value="Genomic_DNA"/>
</dbReference>
<comment type="caution">
    <text evidence="3">The sequence shown here is derived from an EMBL/GenBank/DDBJ whole genome shotgun (WGS) entry which is preliminary data.</text>
</comment>
<dbReference type="InterPro" id="IPR046348">
    <property type="entry name" value="SIS_dom_sf"/>
</dbReference>
<dbReference type="PANTHER" id="PTHR30390">
    <property type="entry name" value="SEDOHEPTULOSE 7-PHOSPHATE ISOMERASE / DNAA INITIATOR-ASSOCIATING FACTOR FOR REPLICATION INITIATION"/>
    <property type="match status" value="1"/>
</dbReference>
<sequence>MFNHYFHKLIELISTIEEDEADNIQTAASKVARSIQNDGIVHVFGCGHSHMLAEELFYRAGGLATINPILIDELMLHKGAVKSSQLEKQHGYAKQFMETVGIQANDIVIVASTSGRNPVPIEVAEFAKQQGAYVIAITSLNYSEHISSRHKNGMFLSDASDLTIDSHIMVGDALLNHELLNVSFGSGSTVIGVAIVNAIIVEAVKLMVENEFTPPIFKSGNVDGSEEYNRELVNRYKGRIPLLGEN</sequence>
<name>A0ABT9Z0Z7_9BACI</name>
<dbReference type="CDD" id="cd05013">
    <property type="entry name" value="SIS_RpiR"/>
    <property type="match status" value="1"/>
</dbReference>
<gene>
    <name evidence="3" type="ORF">J2S02_002273</name>
</gene>
<dbReference type="InterPro" id="IPR035472">
    <property type="entry name" value="RpiR-like_SIS"/>
</dbReference>
<dbReference type="HAMAP" id="MF_01240">
    <property type="entry name" value="UPF0309"/>
    <property type="match status" value="1"/>
</dbReference>
<feature type="domain" description="SIS" evidence="2">
    <location>
        <begin position="31"/>
        <end position="212"/>
    </location>
</feature>
<dbReference type="SUPFAM" id="SSF53697">
    <property type="entry name" value="SIS domain"/>
    <property type="match status" value="1"/>
</dbReference>
<dbReference type="PROSITE" id="PS51464">
    <property type="entry name" value="SIS"/>
    <property type="match status" value="1"/>
</dbReference>
<evidence type="ECO:0000313" key="4">
    <source>
        <dbReference type="Proteomes" id="UP001232245"/>
    </source>
</evidence>
<proteinExistence type="inferred from homology"/>
<evidence type="ECO:0000313" key="3">
    <source>
        <dbReference type="EMBL" id="MDQ0225929.1"/>
    </source>
</evidence>
<protein>
    <recommendedName>
        <fullName evidence="1">UPF0309 protein J2S02_002273</fullName>
    </recommendedName>
</protein>
<dbReference type="InterPro" id="IPR001347">
    <property type="entry name" value="SIS_dom"/>
</dbReference>
<organism evidence="3 4">
    <name type="scientific">Metabacillus niabensis</name>
    <dbReference type="NCBI Taxonomy" id="324854"/>
    <lineage>
        <taxon>Bacteria</taxon>
        <taxon>Bacillati</taxon>
        <taxon>Bacillota</taxon>
        <taxon>Bacilli</taxon>
        <taxon>Bacillales</taxon>
        <taxon>Bacillaceae</taxon>
        <taxon>Metabacillus</taxon>
    </lineage>
</organism>
<evidence type="ECO:0000259" key="2">
    <source>
        <dbReference type="PROSITE" id="PS51464"/>
    </source>
</evidence>
<accession>A0ABT9Z0Z7</accession>